<dbReference type="GO" id="GO:0004792">
    <property type="term" value="F:thiosulfate-cyanide sulfurtransferase activity"/>
    <property type="evidence" value="ECO:0007669"/>
    <property type="project" value="InterPro"/>
</dbReference>
<organism evidence="4 5">
    <name type="scientific">Phytohabitans rumicis</name>
    <dbReference type="NCBI Taxonomy" id="1076125"/>
    <lineage>
        <taxon>Bacteria</taxon>
        <taxon>Bacillati</taxon>
        <taxon>Actinomycetota</taxon>
        <taxon>Actinomycetes</taxon>
        <taxon>Micromonosporales</taxon>
        <taxon>Micromonosporaceae</taxon>
    </lineage>
</organism>
<feature type="domain" description="Rhodanese" evidence="3">
    <location>
        <begin position="12"/>
        <end position="130"/>
    </location>
</feature>
<evidence type="ECO:0000256" key="1">
    <source>
        <dbReference type="ARBA" id="ARBA00022679"/>
    </source>
</evidence>
<dbReference type="SMART" id="SM00450">
    <property type="entry name" value="RHOD"/>
    <property type="match status" value="3"/>
</dbReference>
<name>A0A6V8L4U1_9ACTN</name>
<dbReference type="InterPro" id="IPR001307">
    <property type="entry name" value="Thiosulphate_STrfase_CS"/>
</dbReference>
<protein>
    <recommendedName>
        <fullName evidence="3">Rhodanese domain-containing protein</fullName>
    </recommendedName>
</protein>
<sequence length="394" mass="40502">MTVLITADEVAARPDVRLLDVRWRLGGPPGRGEYRAGHIPGAVYVDLDTELAAPAADGLGRHPLPDPASLEAAARSWGIRAGDTVVAYDDNGNLAAARAWWLLRWAGLADVRLLDGGLAAWRAAGHPVATGDEYAEPGDVELSPARLPSVGPDGAARLVADGGLLLDARAGERYRGEVASIDPKPGHIPGAVSAPTADNLNADGTFRTPRELAERFATLGVEPGRPVGVYCGSGVTAAHEIAALTIAGVPDAVLYPGSWSQWATLPDRPIATGPNPSGATVSNPPTPQLISPANAGERVADGALLVDVRSAPRREADGAIPGAVIADRNDLKAVFGLVSVDTPIVVVCGSVDGSRPVAEALVTDGFVNVAHVEGGFARWRDAGLPVEATATPAD</sequence>
<evidence type="ECO:0000313" key="4">
    <source>
        <dbReference type="EMBL" id="GFJ87665.1"/>
    </source>
</evidence>
<keyword evidence="1" id="KW-0808">Transferase</keyword>
<gene>
    <name evidence="4" type="ORF">Prum_013070</name>
</gene>
<dbReference type="PANTHER" id="PTHR11364:SF27">
    <property type="entry name" value="SULFURTRANSFERASE"/>
    <property type="match status" value="1"/>
</dbReference>
<dbReference type="Pfam" id="PF00581">
    <property type="entry name" value="Rhodanese"/>
    <property type="match status" value="3"/>
</dbReference>
<dbReference type="CDD" id="cd01449">
    <property type="entry name" value="TST_Repeat_2"/>
    <property type="match status" value="1"/>
</dbReference>
<dbReference type="CDD" id="cd00158">
    <property type="entry name" value="RHOD"/>
    <property type="match status" value="1"/>
</dbReference>
<dbReference type="InterPro" id="IPR045078">
    <property type="entry name" value="TST/MPST-like"/>
</dbReference>
<comment type="caution">
    <text evidence="4">The sequence shown here is derived from an EMBL/GenBank/DDBJ whole genome shotgun (WGS) entry which is preliminary data.</text>
</comment>
<accession>A0A6V8L4U1</accession>
<evidence type="ECO:0000313" key="5">
    <source>
        <dbReference type="Proteomes" id="UP000482960"/>
    </source>
</evidence>
<dbReference type="Gene3D" id="3.40.250.10">
    <property type="entry name" value="Rhodanese-like domain"/>
    <property type="match status" value="3"/>
</dbReference>
<dbReference type="AlphaFoldDB" id="A0A6V8L4U1"/>
<dbReference type="CDD" id="cd01448">
    <property type="entry name" value="TST_Repeat_1"/>
    <property type="match status" value="1"/>
</dbReference>
<dbReference type="SUPFAM" id="SSF52821">
    <property type="entry name" value="Rhodanese/Cell cycle control phosphatase"/>
    <property type="match status" value="3"/>
</dbReference>
<proteinExistence type="predicted"/>
<dbReference type="PANTHER" id="PTHR11364">
    <property type="entry name" value="THIOSULFATE SULFERTANSFERASE"/>
    <property type="match status" value="1"/>
</dbReference>
<feature type="domain" description="Rhodanese" evidence="3">
    <location>
        <begin position="159"/>
        <end position="271"/>
    </location>
</feature>
<feature type="domain" description="Rhodanese" evidence="3">
    <location>
        <begin position="299"/>
        <end position="388"/>
    </location>
</feature>
<reference evidence="4 5" key="2">
    <citation type="submission" date="2020-03" db="EMBL/GenBank/DDBJ databases">
        <authorList>
            <person name="Ichikawa N."/>
            <person name="Kimura A."/>
            <person name="Kitahashi Y."/>
            <person name="Uohara A."/>
        </authorList>
    </citation>
    <scope>NUCLEOTIDE SEQUENCE [LARGE SCALE GENOMIC DNA]</scope>
    <source>
        <strain evidence="4 5">NBRC 108638</strain>
    </source>
</reference>
<evidence type="ECO:0000256" key="2">
    <source>
        <dbReference type="ARBA" id="ARBA00022737"/>
    </source>
</evidence>
<dbReference type="EMBL" id="BLPG01000001">
    <property type="protein sequence ID" value="GFJ87665.1"/>
    <property type="molecule type" value="Genomic_DNA"/>
</dbReference>
<evidence type="ECO:0000259" key="3">
    <source>
        <dbReference type="PROSITE" id="PS50206"/>
    </source>
</evidence>
<dbReference type="Proteomes" id="UP000482960">
    <property type="component" value="Unassembled WGS sequence"/>
</dbReference>
<dbReference type="InterPro" id="IPR036873">
    <property type="entry name" value="Rhodanese-like_dom_sf"/>
</dbReference>
<dbReference type="InterPro" id="IPR001763">
    <property type="entry name" value="Rhodanese-like_dom"/>
</dbReference>
<keyword evidence="2" id="KW-0677">Repeat</keyword>
<reference evidence="4 5" key="1">
    <citation type="submission" date="2020-03" db="EMBL/GenBank/DDBJ databases">
        <title>Whole genome shotgun sequence of Phytohabitans rumicis NBRC 108638.</title>
        <authorList>
            <person name="Komaki H."/>
            <person name="Tamura T."/>
        </authorList>
    </citation>
    <scope>NUCLEOTIDE SEQUENCE [LARGE SCALE GENOMIC DNA]</scope>
    <source>
        <strain evidence="4 5">NBRC 108638</strain>
    </source>
</reference>
<keyword evidence="5" id="KW-1185">Reference proteome</keyword>
<dbReference type="PROSITE" id="PS50206">
    <property type="entry name" value="RHODANESE_3"/>
    <property type="match status" value="3"/>
</dbReference>
<dbReference type="PROSITE" id="PS00380">
    <property type="entry name" value="RHODANESE_1"/>
    <property type="match status" value="1"/>
</dbReference>